<evidence type="ECO:0000313" key="2">
    <source>
        <dbReference type="WBParaSite" id="RSKR_0000090600.1"/>
    </source>
</evidence>
<sequence>MLPFEVGPQSDDRVRNLPVDNEVAAIYYGNDTEEMTERKDIFVTSKDGKRKPIHHMYKLRDALTYPLLFPLGNPAYDSNTLFNLKRISRITYYQNLIAYRPQVFNPLHYAGLLFQQFLVDVFTTVETDRLNYIRQFELFKLDQNMRVNQDEEEFAKWVLNVGDGNEKYITNNKISIPQIIRSSGDLIKEVFEGQDQDSTDKWTSVILASTNKTVDTINETVLDKVIPGEVVHLLSADLLLSNPSVAEDIQNLPIEYLNSLAPSGMPVHDLRLKLNCIVMVLRNLNIKNGICNGTRLIVKGINSKFITCEHILNSRIGETVFIPRIILMSPEKEFPFTFSRK</sequence>
<dbReference type="Proteomes" id="UP000095286">
    <property type="component" value="Unplaced"/>
</dbReference>
<evidence type="ECO:0000313" key="1">
    <source>
        <dbReference type="Proteomes" id="UP000095286"/>
    </source>
</evidence>
<dbReference type="WBParaSite" id="RSKR_0000090600.1">
    <property type="protein sequence ID" value="RSKR_0000090600.1"/>
    <property type="gene ID" value="RSKR_0000090600"/>
</dbReference>
<reference evidence="2" key="1">
    <citation type="submission" date="2016-11" db="UniProtKB">
        <authorList>
            <consortium name="WormBaseParasite"/>
        </authorList>
    </citation>
    <scope>IDENTIFICATION</scope>
    <source>
        <strain evidence="2">KR3021</strain>
    </source>
</reference>
<accession>A0AC35TIB5</accession>
<organism evidence="1 2">
    <name type="scientific">Rhabditophanes sp. KR3021</name>
    <dbReference type="NCBI Taxonomy" id="114890"/>
    <lineage>
        <taxon>Eukaryota</taxon>
        <taxon>Metazoa</taxon>
        <taxon>Ecdysozoa</taxon>
        <taxon>Nematoda</taxon>
        <taxon>Chromadorea</taxon>
        <taxon>Rhabditida</taxon>
        <taxon>Tylenchina</taxon>
        <taxon>Panagrolaimomorpha</taxon>
        <taxon>Strongyloidoidea</taxon>
        <taxon>Alloionematidae</taxon>
        <taxon>Rhabditophanes</taxon>
    </lineage>
</organism>
<proteinExistence type="predicted"/>
<name>A0AC35TIB5_9BILA</name>
<protein>
    <submittedName>
        <fullName evidence="2">ATP-dependent DNA helicase</fullName>
    </submittedName>
</protein>